<evidence type="ECO:0000256" key="1">
    <source>
        <dbReference type="SAM" id="MobiDB-lite"/>
    </source>
</evidence>
<feature type="region of interest" description="Disordered" evidence="1">
    <location>
        <begin position="67"/>
        <end position="93"/>
    </location>
</feature>
<proteinExistence type="predicted"/>
<sequence>MKQEGVQLDFHTYTWSINAYCKKVVKTVEEIAAFVLKRDGQIYSIWAQWSTVQVFAQDLGNRWVHPKSTAETFPPEDEFRESIQGGLWQTQGA</sequence>
<name>A0AAV2EVN8_9ROSI</name>
<accession>A0AAV2EVN8</accession>
<keyword evidence="3" id="KW-1185">Reference proteome</keyword>
<organism evidence="2 3">
    <name type="scientific">Linum trigynum</name>
    <dbReference type="NCBI Taxonomy" id="586398"/>
    <lineage>
        <taxon>Eukaryota</taxon>
        <taxon>Viridiplantae</taxon>
        <taxon>Streptophyta</taxon>
        <taxon>Embryophyta</taxon>
        <taxon>Tracheophyta</taxon>
        <taxon>Spermatophyta</taxon>
        <taxon>Magnoliopsida</taxon>
        <taxon>eudicotyledons</taxon>
        <taxon>Gunneridae</taxon>
        <taxon>Pentapetalae</taxon>
        <taxon>rosids</taxon>
        <taxon>fabids</taxon>
        <taxon>Malpighiales</taxon>
        <taxon>Linaceae</taxon>
        <taxon>Linum</taxon>
    </lineage>
</organism>
<gene>
    <name evidence="2" type="ORF">LTRI10_LOCUS30687</name>
</gene>
<dbReference type="AlphaFoldDB" id="A0AAV2EVN8"/>
<protein>
    <submittedName>
        <fullName evidence="2">Uncharacterized protein</fullName>
    </submittedName>
</protein>
<dbReference type="EMBL" id="OZ034818">
    <property type="protein sequence ID" value="CAL1389859.1"/>
    <property type="molecule type" value="Genomic_DNA"/>
</dbReference>
<reference evidence="2 3" key="1">
    <citation type="submission" date="2024-04" db="EMBL/GenBank/DDBJ databases">
        <authorList>
            <person name="Fracassetti M."/>
        </authorList>
    </citation>
    <scope>NUCLEOTIDE SEQUENCE [LARGE SCALE GENOMIC DNA]</scope>
</reference>
<evidence type="ECO:0000313" key="2">
    <source>
        <dbReference type="EMBL" id="CAL1389859.1"/>
    </source>
</evidence>
<evidence type="ECO:0000313" key="3">
    <source>
        <dbReference type="Proteomes" id="UP001497516"/>
    </source>
</evidence>
<dbReference type="Proteomes" id="UP001497516">
    <property type="component" value="Chromosome 5"/>
</dbReference>